<dbReference type="EMBL" id="VKLS01000316">
    <property type="protein sequence ID" value="TSB35398.1"/>
    <property type="molecule type" value="Genomic_DNA"/>
</dbReference>
<feature type="region of interest" description="Disordered" evidence="1">
    <location>
        <begin position="180"/>
        <end position="200"/>
    </location>
</feature>
<dbReference type="RefSeq" id="WP_143940259.1">
    <property type="nucleotide sequence ID" value="NZ_VKLS01000316.1"/>
</dbReference>
<feature type="compositionally biased region" description="Basic and acidic residues" evidence="1">
    <location>
        <begin position="218"/>
        <end position="234"/>
    </location>
</feature>
<organism evidence="2 3">
    <name type="scientific">Streptomyces benahoarensis</name>
    <dbReference type="NCBI Taxonomy" id="2595054"/>
    <lineage>
        <taxon>Bacteria</taxon>
        <taxon>Bacillati</taxon>
        <taxon>Actinomycetota</taxon>
        <taxon>Actinomycetes</taxon>
        <taxon>Kitasatosporales</taxon>
        <taxon>Streptomycetaceae</taxon>
        <taxon>Streptomyces</taxon>
    </lineage>
</organism>
<dbReference type="Proteomes" id="UP000320888">
    <property type="component" value="Unassembled WGS sequence"/>
</dbReference>
<evidence type="ECO:0000313" key="2">
    <source>
        <dbReference type="EMBL" id="TSB35398.1"/>
    </source>
</evidence>
<name>A0A553Z1N2_9ACTN</name>
<accession>A0A553Z1N2</accession>
<gene>
    <name evidence="2" type="ORF">FNZ23_21225</name>
</gene>
<reference evidence="2 3" key="1">
    <citation type="submission" date="2019-07" db="EMBL/GenBank/DDBJ databases">
        <title>Draft genome for Streptomyces benahoarensis MZ03-48.</title>
        <authorList>
            <person name="Gonzalez-Pimentel J.L."/>
        </authorList>
    </citation>
    <scope>NUCLEOTIDE SEQUENCE [LARGE SCALE GENOMIC DNA]</scope>
    <source>
        <strain evidence="2 3">MZ03-48</strain>
    </source>
</reference>
<proteinExistence type="predicted"/>
<comment type="caution">
    <text evidence="2">The sequence shown here is derived from an EMBL/GenBank/DDBJ whole genome shotgun (WGS) entry which is preliminary data.</text>
</comment>
<feature type="region of interest" description="Disordered" evidence="1">
    <location>
        <begin position="87"/>
        <end position="106"/>
    </location>
</feature>
<keyword evidence="3" id="KW-1185">Reference proteome</keyword>
<evidence type="ECO:0000313" key="3">
    <source>
        <dbReference type="Proteomes" id="UP000320888"/>
    </source>
</evidence>
<dbReference type="OrthoDB" id="4626621at2"/>
<protein>
    <submittedName>
        <fullName evidence="2">Uncharacterized protein</fullName>
    </submittedName>
</protein>
<dbReference type="AlphaFoldDB" id="A0A553Z1N2"/>
<feature type="region of interest" description="Disordered" evidence="1">
    <location>
        <begin position="212"/>
        <end position="234"/>
    </location>
</feature>
<sequence length="234" mass="24845">MTADHSAPPGFALDGAAGDSERAFTYATGGMRLTGLVRTDSSKPRLAAITAVPADPGKTLSAAQIKSIPTGALLAAVQSLLGIERQAADSGEMSASTPSRRTRAGSDDLLRELAEVYLEETAPGRPRGHLDRIAVRLGWPKNTVSTRLARARKQGWLGPAINGRAGSDPGPRLIAARHAEQASIGPAPDEGPNEREARQHRMLDFAERAGNLYDEIFSEGREPRASNQEQHPDG</sequence>
<evidence type="ECO:0000256" key="1">
    <source>
        <dbReference type="SAM" id="MobiDB-lite"/>
    </source>
</evidence>